<proteinExistence type="predicted"/>
<accession>A0A392VQR4</accession>
<feature type="compositionally biased region" description="Acidic residues" evidence="1">
    <location>
        <begin position="1"/>
        <end position="19"/>
    </location>
</feature>
<comment type="caution">
    <text evidence="2">The sequence shown here is derived from an EMBL/GenBank/DDBJ whole genome shotgun (WGS) entry which is preliminary data.</text>
</comment>
<dbReference type="AlphaFoldDB" id="A0A392VQR4"/>
<evidence type="ECO:0000256" key="1">
    <source>
        <dbReference type="SAM" id="MobiDB-lite"/>
    </source>
</evidence>
<sequence>DDASDEEAGSEAAEDDSDSSESISV</sequence>
<evidence type="ECO:0000313" key="3">
    <source>
        <dbReference type="Proteomes" id="UP000265520"/>
    </source>
</evidence>
<keyword evidence="3" id="KW-1185">Reference proteome</keyword>
<feature type="non-terminal residue" evidence="2">
    <location>
        <position position="1"/>
    </location>
</feature>
<organism evidence="2 3">
    <name type="scientific">Trifolium medium</name>
    <dbReference type="NCBI Taxonomy" id="97028"/>
    <lineage>
        <taxon>Eukaryota</taxon>
        <taxon>Viridiplantae</taxon>
        <taxon>Streptophyta</taxon>
        <taxon>Embryophyta</taxon>
        <taxon>Tracheophyta</taxon>
        <taxon>Spermatophyta</taxon>
        <taxon>Magnoliopsida</taxon>
        <taxon>eudicotyledons</taxon>
        <taxon>Gunneridae</taxon>
        <taxon>Pentapetalae</taxon>
        <taxon>rosids</taxon>
        <taxon>fabids</taxon>
        <taxon>Fabales</taxon>
        <taxon>Fabaceae</taxon>
        <taxon>Papilionoideae</taxon>
        <taxon>50 kb inversion clade</taxon>
        <taxon>NPAAA clade</taxon>
        <taxon>Hologalegina</taxon>
        <taxon>IRL clade</taxon>
        <taxon>Trifolieae</taxon>
        <taxon>Trifolium</taxon>
    </lineage>
</organism>
<name>A0A392VQR4_9FABA</name>
<dbReference type="EMBL" id="LXQA011227907">
    <property type="protein sequence ID" value="MCI89792.1"/>
    <property type="molecule type" value="Genomic_DNA"/>
</dbReference>
<protein>
    <submittedName>
        <fullName evidence="2">Uncharacterized protein</fullName>
    </submittedName>
</protein>
<reference evidence="2 3" key="1">
    <citation type="journal article" date="2018" name="Front. Plant Sci.">
        <title>Red Clover (Trifolium pratense) and Zigzag Clover (T. medium) - A Picture of Genomic Similarities and Differences.</title>
        <authorList>
            <person name="Dluhosova J."/>
            <person name="Istvanek J."/>
            <person name="Nedelnik J."/>
            <person name="Repkova J."/>
        </authorList>
    </citation>
    <scope>NUCLEOTIDE SEQUENCE [LARGE SCALE GENOMIC DNA]</scope>
    <source>
        <strain evidence="3">cv. 10/8</strain>
        <tissue evidence="2">Leaf</tissue>
    </source>
</reference>
<evidence type="ECO:0000313" key="2">
    <source>
        <dbReference type="EMBL" id="MCI89792.1"/>
    </source>
</evidence>
<feature type="region of interest" description="Disordered" evidence="1">
    <location>
        <begin position="1"/>
        <end position="25"/>
    </location>
</feature>
<dbReference type="Proteomes" id="UP000265520">
    <property type="component" value="Unassembled WGS sequence"/>
</dbReference>